<sequence>MRVGKAHDPRCGSGAGGGAGFGVAWAGSGCGCRVELGRLFWLAASASVGDLDLVFEVTEAWPGAAADASCLGHALPYTDAHGVESFTQLEEQEQDSGGRPRAAHRVGRAPGRDDRELRYIIEGEVLQRCRQGCAKE</sequence>
<dbReference type="HOGENOM" id="CLU_1875598_0_0_1"/>
<keyword evidence="3" id="KW-1185">Reference proteome</keyword>
<protein>
    <submittedName>
        <fullName evidence="2">Uncharacterized protein</fullName>
    </submittedName>
</protein>
<dbReference type="PROSITE" id="PS51257">
    <property type="entry name" value="PROKAR_LIPOPROTEIN"/>
    <property type="match status" value="1"/>
</dbReference>
<dbReference type="Proteomes" id="UP000027222">
    <property type="component" value="Unassembled WGS sequence"/>
</dbReference>
<proteinExistence type="predicted"/>
<evidence type="ECO:0000256" key="1">
    <source>
        <dbReference type="SAM" id="MobiDB-lite"/>
    </source>
</evidence>
<dbReference type="AlphaFoldDB" id="A0A067THP8"/>
<evidence type="ECO:0000313" key="2">
    <source>
        <dbReference type="EMBL" id="KDR78468.1"/>
    </source>
</evidence>
<feature type="region of interest" description="Disordered" evidence="1">
    <location>
        <begin position="89"/>
        <end position="110"/>
    </location>
</feature>
<gene>
    <name evidence="2" type="ORF">GALMADRAFT_208993</name>
</gene>
<evidence type="ECO:0000313" key="3">
    <source>
        <dbReference type="Proteomes" id="UP000027222"/>
    </source>
</evidence>
<name>A0A067THP8_GALM3</name>
<organism evidence="2 3">
    <name type="scientific">Galerina marginata (strain CBS 339.88)</name>
    <dbReference type="NCBI Taxonomy" id="685588"/>
    <lineage>
        <taxon>Eukaryota</taxon>
        <taxon>Fungi</taxon>
        <taxon>Dikarya</taxon>
        <taxon>Basidiomycota</taxon>
        <taxon>Agaricomycotina</taxon>
        <taxon>Agaricomycetes</taxon>
        <taxon>Agaricomycetidae</taxon>
        <taxon>Agaricales</taxon>
        <taxon>Agaricineae</taxon>
        <taxon>Strophariaceae</taxon>
        <taxon>Galerina</taxon>
    </lineage>
</organism>
<reference evidence="3" key="1">
    <citation type="journal article" date="2014" name="Proc. Natl. Acad. Sci. U.S.A.">
        <title>Extensive sampling of basidiomycete genomes demonstrates inadequacy of the white-rot/brown-rot paradigm for wood decay fungi.</title>
        <authorList>
            <person name="Riley R."/>
            <person name="Salamov A.A."/>
            <person name="Brown D.W."/>
            <person name="Nagy L.G."/>
            <person name="Floudas D."/>
            <person name="Held B.W."/>
            <person name="Levasseur A."/>
            <person name="Lombard V."/>
            <person name="Morin E."/>
            <person name="Otillar R."/>
            <person name="Lindquist E.A."/>
            <person name="Sun H."/>
            <person name="LaButti K.M."/>
            <person name="Schmutz J."/>
            <person name="Jabbour D."/>
            <person name="Luo H."/>
            <person name="Baker S.E."/>
            <person name="Pisabarro A.G."/>
            <person name="Walton J.D."/>
            <person name="Blanchette R.A."/>
            <person name="Henrissat B."/>
            <person name="Martin F."/>
            <person name="Cullen D."/>
            <person name="Hibbett D.S."/>
            <person name="Grigoriev I.V."/>
        </authorList>
    </citation>
    <scope>NUCLEOTIDE SEQUENCE [LARGE SCALE GENOMIC DNA]</scope>
    <source>
        <strain evidence="3">CBS 339.88</strain>
    </source>
</reference>
<dbReference type="EMBL" id="KL142374">
    <property type="protein sequence ID" value="KDR78468.1"/>
    <property type="molecule type" value="Genomic_DNA"/>
</dbReference>
<accession>A0A067THP8</accession>